<organism evidence="2 3">
    <name type="scientific">Hydrogenophaga electricum</name>
    <dbReference type="NCBI Taxonomy" id="1230953"/>
    <lineage>
        <taxon>Bacteria</taxon>
        <taxon>Pseudomonadati</taxon>
        <taxon>Pseudomonadota</taxon>
        <taxon>Betaproteobacteria</taxon>
        <taxon>Burkholderiales</taxon>
        <taxon>Comamonadaceae</taxon>
        <taxon>Hydrogenophaga</taxon>
    </lineage>
</organism>
<evidence type="ECO:0000313" key="2">
    <source>
        <dbReference type="EMBL" id="GLS16511.1"/>
    </source>
</evidence>
<feature type="transmembrane region" description="Helical" evidence="1">
    <location>
        <begin position="52"/>
        <end position="73"/>
    </location>
</feature>
<reference evidence="3" key="1">
    <citation type="journal article" date="2019" name="Int. J. Syst. Evol. Microbiol.">
        <title>The Global Catalogue of Microorganisms (GCM) 10K type strain sequencing project: providing services to taxonomists for standard genome sequencing and annotation.</title>
        <authorList>
            <consortium name="The Broad Institute Genomics Platform"/>
            <consortium name="The Broad Institute Genome Sequencing Center for Infectious Disease"/>
            <person name="Wu L."/>
            <person name="Ma J."/>
        </authorList>
    </citation>
    <scope>NUCLEOTIDE SEQUENCE [LARGE SCALE GENOMIC DNA]</scope>
    <source>
        <strain evidence="3">NBRC 109341</strain>
    </source>
</reference>
<dbReference type="Proteomes" id="UP001156903">
    <property type="component" value="Unassembled WGS sequence"/>
</dbReference>
<keyword evidence="3" id="KW-1185">Reference proteome</keyword>
<feature type="transmembrane region" description="Helical" evidence="1">
    <location>
        <begin position="23"/>
        <end position="46"/>
    </location>
</feature>
<sequence length="104" mass="10980">MSTTMAKKGVLTAGYRWRVASRVAAAALGGYALASAATVLLSLLWPAPKAQAVLWATMLSFAIYTVAVIWVIHTSSLKRAWAGMVLGTLVLSMLAWWLKSGGAA</sequence>
<evidence type="ECO:0000313" key="3">
    <source>
        <dbReference type="Proteomes" id="UP001156903"/>
    </source>
</evidence>
<comment type="caution">
    <text evidence="2">The sequence shown here is derived from an EMBL/GenBank/DDBJ whole genome shotgun (WGS) entry which is preliminary data.</text>
</comment>
<proteinExistence type="predicted"/>
<evidence type="ECO:0008006" key="4">
    <source>
        <dbReference type="Google" id="ProtNLM"/>
    </source>
</evidence>
<dbReference type="EMBL" id="BSPB01000061">
    <property type="protein sequence ID" value="GLS16511.1"/>
    <property type="molecule type" value="Genomic_DNA"/>
</dbReference>
<evidence type="ECO:0000256" key="1">
    <source>
        <dbReference type="SAM" id="Phobius"/>
    </source>
</evidence>
<accession>A0ABQ6C825</accession>
<keyword evidence="1" id="KW-0812">Transmembrane</keyword>
<keyword evidence="1" id="KW-1133">Transmembrane helix</keyword>
<feature type="transmembrane region" description="Helical" evidence="1">
    <location>
        <begin position="80"/>
        <end position="98"/>
    </location>
</feature>
<name>A0ABQ6C825_9BURK</name>
<gene>
    <name evidence="2" type="ORF">GCM10007935_39520</name>
</gene>
<protein>
    <recommendedName>
        <fullName evidence="4">Iron transporter</fullName>
    </recommendedName>
</protein>
<dbReference type="RefSeq" id="WP_234266945.1">
    <property type="nucleotide sequence ID" value="NZ_BSPB01000061.1"/>
</dbReference>
<keyword evidence="1" id="KW-0472">Membrane</keyword>